<gene>
    <name evidence="2" type="ORF">NW755_007541</name>
</gene>
<dbReference type="EMBL" id="JAOQAV010000019">
    <property type="protein sequence ID" value="KAJ4186809.1"/>
    <property type="molecule type" value="Genomic_DNA"/>
</dbReference>
<accession>A0A9W8R6L0</accession>
<protein>
    <submittedName>
        <fullName evidence="2">Uncharacterized protein</fullName>
    </submittedName>
</protein>
<organism evidence="2 3">
    <name type="scientific">Fusarium falciforme</name>
    <dbReference type="NCBI Taxonomy" id="195108"/>
    <lineage>
        <taxon>Eukaryota</taxon>
        <taxon>Fungi</taxon>
        <taxon>Dikarya</taxon>
        <taxon>Ascomycota</taxon>
        <taxon>Pezizomycotina</taxon>
        <taxon>Sordariomycetes</taxon>
        <taxon>Hypocreomycetidae</taxon>
        <taxon>Hypocreales</taxon>
        <taxon>Nectriaceae</taxon>
        <taxon>Fusarium</taxon>
        <taxon>Fusarium solani species complex</taxon>
    </lineage>
</organism>
<dbReference type="Proteomes" id="UP001152087">
    <property type="component" value="Unassembled WGS sequence"/>
</dbReference>
<name>A0A9W8R6L0_9HYPO</name>
<comment type="caution">
    <text evidence="2">The sequence shown here is derived from an EMBL/GenBank/DDBJ whole genome shotgun (WGS) entry which is preliminary data.</text>
</comment>
<sequence>MFCRKLTGRAKANAPGREDASTGDFQVDDSQTLRGDNDASIREKEEEPKYGW</sequence>
<keyword evidence="3" id="KW-1185">Reference proteome</keyword>
<proteinExistence type="predicted"/>
<evidence type="ECO:0000313" key="2">
    <source>
        <dbReference type="EMBL" id="KAJ4186809.1"/>
    </source>
</evidence>
<feature type="compositionally biased region" description="Basic and acidic residues" evidence="1">
    <location>
        <begin position="35"/>
        <end position="52"/>
    </location>
</feature>
<evidence type="ECO:0000313" key="3">
    <source>
        <dbReference type="Proteomes" id="UP001152087"/>
    </source>
</evidence>
<evidence type="ECO:0000256" key="1">
    <source>
        <dbReference type="SAM" id="MobiDB-lite"/>
    </source>
</evidence>
<dbReference type="AlphaFoldDB" id="A0A9W8R6L0"/>
<feature type="region of interest" description="Disordered" evidence="1">
    <location>
        <begin position="1"/>
        <end position="52"/>
    </location>
</feature>
<reference evidence="2" key="1">
    <citation type="submission" date="2022-09" db="EMBL/GenBank/DDBJ databases">
        <title>Fusarium specimens isolated from Avocado Roots.</title>
        <authorList>
            <person name="Stajich J."/>
            <person name="Roper C."/>
            <person name="Heimlech-Rivalta G."/>
        </authorList>
    </citation>
    <scope>NUCLEOTIDE SEQUENCE</scope>
    <source>
        <strain evidence="2">A02</strain>
    </source>
</reference>